<dbReference type="AlphaFoldDB" id="A0A1T5ERW1"/>
<evidence type="ECO:0000256" key="4">
    <source>
        <dbReference type="ARBA" id="ARBA00022490"/>
    </source>
</evidence>
<evidence type="ECO:0000256" key="10">
    <source>
        <dbReference type="ARBA" id="ARBA00032441"/>
    </source>
</evidence>
<dbReference type="NCBIfam" id="TIGR00150">
    <property type="entry name" value="T6A_YjeE"/>
    <property type="match status" value="1"/>
</dbReference>
<dbReference type="InterPro" id="IPR027417">
    <property type="entry name" value="P-loop_NTPase"/>
</dbReference>
<reference evidence="12" key="1">
    <citation type="submission" date="2017-02" db="EMBL/GenBank/DDBJ databases">
        <authorList>
            <person name="Varghese N."/>
            <person name="Submissions S."/>
        </authorList>
    </citation>
    <scope>NUCLEOTIDE SEQUENCE [LARGE SCALE GENOMIC DNA]</scope>
    <source>
        <strain evidence="12">DSM 24091</strain>
    </source>
</reference>
<evidence type="ECO:0000313" key="11">
    <source>
        <dbReference type="EMBL" id="SKB86665.1"/>
    </source>
</evidence>
<comment type="similarity">
    <text evidence="2">Belongs to the TsaE family.</text>
</comment>
<evidence type="ECO:0000256" key="6">
    <source>
        <dbReference type="ARBA" id="ARBA00022723"/>
    </source>
</evidence>
<evidence type="ECO:0000256" key="7">
    <source>
        <dbReference type="ARBA" id="ARBA00022741"/>
    </source>
</evidence>
<dbReference type="InterPro" id="IPR003442">
    <property type="entry name" value="T6A_TsaE"/>
</dbReference>
<evidence type="ECO:0000313" key="12">
    <source>
        <dbReference type="Proteomes" id="UP000190150"/>
    </source>
</evidence>
<gene>
    <name evidence="11" type="ORF">SAMN05660841_02748</name>
</gene>
<dbReference type="GO" id="GO:0002949">
    <property type="term" value="P:tRNA threonylcarbamoyladenosine modification"/>
    <property type="evidence" value="ECO:0007669"/>
    <property type="project" value="InterPro"/>
</dbReference>
<dbReference type="STRING" id="1513896.SAMN05660841_02748"/>
<keyword evidence="9" id="KW-0460">Magnesium</keyword>
<evidence type="ECO:0000256" key="3">
    <source>
        <dbReference type="ARBA" id="ARBA00019010"/>
    </source>
</evidence>
<dbReference type="SUPFAM" id="SSF52540">
    <property type="entry name" value="P-loop containing nucleoside triphosphate hydrolases"/>
    <property type="match status" value="1"/>
</dbReference>
<organism evidence="11 12">
    <name type="scientific">Sphingobacterium nematocida</name>
    <dbReference type="NCBI Taxonomy" id="1513896"/>
    <lineage>
        <taxon>Bacteria</taxon>
        <taxon>Pseudomonadati</taxon>
        <taxon>Bacteroidota</taxon>
        <taxon>Sphingobacteriia</taxon>
        <taxon>Sphingobacteriales</taxon>
        <taxon>Sphingobacteriaceae</taxon>
        <taxon>Sphingobacterium</taxon>
    </lineage>
</organism>
<evidence type="ECO:0000256" key="5">
    <source>
        <dbReference type="ARBA" id="ARBA00022694"/>
    </source>
</evidence>
<dbReference type="EMBL" id="FUZF01000012">
    <property type="protein sequence ID" value="SKB86665.1"/>
    <property type="molecule type" value="Genomic_DNA"/>
</dbReference>
<accession>A0A1T5ERW1</accession>
<dbReference type="Proteomes" id="UP000190150">
    <property type="component" value="Unassembled WGS sequence"/>
</dbReference>
<evidence type="ECO:0000256" key="9">
    <source>
        <dbReference type="ARBA" id="ARBA00022842"/>
    </source>
</evidence>
<keyword evidence="4" id="KW-0963">Cytoplasm</keyword>
<dbReference type="PANTHER" id="PTHR33540:SF2">
    <property type="entry name" value="TRNA THREONYLCARBAMOYLADENOSINE BIOSYNTHESIS PROTEIN TSAE"/>
    <property type="match status" value="1"/>
</dbReference>
<sequence length="138" mass="15851">MEINVKGLEDLKEAASRIISSYPNDRIFLFYGTMGAGKTTLINELCQCLHVQDHTSSPTFSIVNEYASSNGPIFHFDFYRLKSESEAFDFGYEEYFYSGNYCFVEWPEKIPNLLPTNAINVTIDIIDPQRRTIAIEKK</sequence>
<dbReference type="PANTHER" id="PTHR33540">
    <property type="entry name" value="TRNA THREONYLCARBAMOYLADENOSINE BIOSYNTHESIS PROTEIN TSAE"/>
    <property type="match status" value="1"/>
</dbReference>
<dbReference type="Pfam" id="PF02367">
    <property type="entry name" value="TsaE"/>
    <property type="match status" value="1"/>
</dbReference>
<keyword evidence="7" id="KW-0547">Nucleotide-binding</keyword>
<keyword evidence="6" id="KW-0479">Metal-binding</keyword>
<comment type="subcellular location">
    <subcellularLocation>
        <location evidence="1">Cytoplasm</location>
    </subcellularLocation>
</comment>
<evidence type="ECO:0000256" key="1">
    <source>
        <dbReference type="ARBA" id="ARBA00004496"/>
    </source>
</evidence>
<dbReference type="Gene3D" id="3.40.50.300">
    <property type="entry name" value="P-loop containing nucleotide triphosphate hydrolases"/>
    <property type="match status" value="1"/>
</dbReference>
<dbReference type="GO" id="GO:0005737">
    <property type="term" value="C:cytoplasm"/>
    <property type="evidence" value="ECO:0007669"/>
    <property type="project" value="UniProtKB-SubCell"/>
</dbReference>
<dbReference type="GO" id="GO:0005524">
    <property type="term" value="F:ATP binding"/>
    <property type="evidence" value="ECO:0007669"/>
    <property type="project" value="UniProtKB-KW"/>
</dbReference>
<dbReference type="OrthoDB" id="9815896at2"/>
<dbReference type="GO" id="GO:0046872">
    <property type="term" value="F:metal ion binding"/>
    <property type="evidence" value="ECO:0007669"/>
    <property type="project" value="UniProtKB-KW"/>
</dbReference>
<keyword evidence="5" id="KW-0819">tRNA processing</keyword>
<keyword evidence="8" id="KW-0067">ATP-binding</keyword>
<proteinExistence type="inferred from homology"/>
<protein>
    <recommendedName>
        <fullName evidence="3">tRNA threonylcarbamoyladenosine biosynthesis protein TsaE</fullName>
    </recommendedName>
    <alternativeName>
        <fullName evidence="10">t(6)A37 threonylcarbamoyladenosine biosynthesis protein TsaE</fullName>
    </alternativeName>
</protein>
<dbReference type="RefSeq" id="WP_079643716.1">
    <property type="nucleotide sequence ID" value="NZ_FUZF01000012.1"/>
</dbReference>
<evidence type="ECO:0000256" key="2">
    <source>
        <dbReference type="ARBA" id="ARBA00007599"/>
    </source>
</evidence>
<keyword evidence="12" id="KW-1185">Reference proteome</keyword>
<name>A0A1T5ERW1_9SPHI</name>
<evidence type="ECO:0000256" key="8">
    <source>
        <dbReference type="ARBA" id="ARBA00022840"/>
    </source>
</evidence>